<dbReference type="SMART" id="SM00986">
    <property type="entry name" value="UDG"/>
    <property type="match status" value="1"/>
</dbReference>
<evidence type="ECO:0000256" key="7">
    <source>
        <dbReference type="ARBA" id="ARBA00022763"/>
    </source>
</evidence>
<proteinExistence type="inferred from homology"/>
<evidence type="ECO:0000313" key="14">
    <source>
        <dbReference type="EMBL" id="KAA5613034.1"/>
    </source>
</evidence>
<feature type="compositionally biased region" description="Low complexity" evidence="12">
    <location>
        <begin position="63"/>
        <end position="74"/>
    </location>
</feature>
<keyword evidence="11" id="KW-0234">DNA repair</keyword>
<protein>
    <recommendedName>
        <fullName evidence="4">Type-4 uracil-DNA glycosylase</fullName>
        <ecNumber evidence="3">3.2.2.27</ecNumber>
    </recommendedName>
</protein>
<evidence type="ECO:0000256" key="12">
    <source>
        <dbReference type="SAM" id="MobiDB-lite"/>
    </source>
</evidence>
<evidence type="ECO:0000256" key="9">
    <source>
        <dbReference type="ARBA" id="ARBA00023004"/>
    </source>
</evidence>
<keyword evidence="10" id="KW-0411">Iron-sulfur</keyword>
<feature type="region of interest" description="Disordered" evidence="12">
    <location>
        <begin position="36"/>
        <end position="74"/>
    </location>
</feature>
<dbReference type="GO" id="GO:0006281">
    <property type="term" value="P:DNA repair"/>
    <property type="evidence" value="ECO:0007669"/>
    <property type="project" value="UniProtKB-KW"/>
</dbReference>
<sequence length="284" mass="30357">MDALAALRLQLEWGADEALVETPVDRMAVAARPVAAPAATRARPAASAPSQLAAALRPPPHPAQTQALLPGAAPAPAARAQEIAAAARTLEELRAALERFDGCPLSATATNLVFADGNPDSGLMLVGEGPGADEDRIGKPFVGASGQFLDRMLASIGLDRSGYVITNLIPWRPPGNRNPTDNEVLVCLPFLLRHIALVRPRRLVLLGALATRAVTGSNTGIRRMRGRWLDVTIPDLPAPVPTLPMLHPAYLLRTPGAKREAWNDMLLLKRTMDDDMIIRKISES</sequence>
<dbReference type="OrthoDB" id="5290748at2"/>
<accession>A0A5M6IXG6</accession>
<evidence type="ECO:0000256" key="2">
    <source>
        <dbReference type="ARBA" id="ARBA00006521"/>
    </source>
</evidence>
<dbReference type="EC" id="3.2.2.27" evidence="3"/>
<evidence type="ECO:0000256" key="4">
    <source>
        <dbReference type="ARBA" id="ARBA00019403"/>
    </source>
</evidence>
<dbReference type="InterPro" id="IPR036895">
    <property type="entry name" value="Uracil-DNA_glycosylase-like_sf"/>
</dbReference>
<keyword evidence="8" id="KW-0378">Hydrolase</keyword>
<feature type="compositionally biased region" description="Low complexity" evidence="12">
    <location>
        <begin position="36"/>
        <end position="56"/>
    </location>
</feature>
<evidence type="ECO:0000256" key="3">
    <source>
        <dbReference type="ARBA" id="ARBA00012030"/>
    </source>
</evidence>
<dbReference type="PANTHER" id="PTHR33693:SF1">
    <property type="entry name" value="TYPE-4 URACIL-DNA GLYCOSYLASE"/>
    <property type="match status" value="1"/>
</dbReference>
<evidence type="ECO:0000259" key="13">
    <source>
        <dbReference type="SMART" id="SM00986"/>
    </source>
</evidence>
<dbReference type="InterPro" id="IPR051536">
    <property type="entry name" value="UDG_Type-4/5"/>
</dbReference>
<comment type="caution">
    <text evidence="14">The sequence shown here is derived from an EMBL/GenBank/DDBJ whole genome shotgun (WGS) entry which is preliminary data.</text>
</comment>
<feature type="domain" description="Uracil-DNA glycosylase-like" evidence="13">
    <location>
        <begin position="114"/>
        <end position="266"/>
    </location>
</feature>
<dbReference type="Pfam" id="PF03167">
    <property type="entry name" value="UDG"/>
    <property type="match status" value="1"/>
</dbReference>
<evidence type="ECO:0000256" key="6">
    <source>
        <dbReference type="ARBA" id="ARBA00022723"/>
    </source>
</evidence>
<dbReference type="AlphaFoldDB" id="A0A5M6IXG6"/>
<reference evidence="14 15" key="1">
    <citation type="submission" date="2019-09" db="EMBL/GenBank/DDBJ databases">
        <title>Genome sequence of Rhodovastum atsumiense, a diverse member of the Acetobacteraceae family of non-sulfur purple photosynthetic bacteria.</title>
        <authorList>
            <person name="Meyer T."/>
            <person name="Kyndt J."/>
        </authorList>
    </citation>
    <scope>NUCLEOTIDE SEQUENCE [LARGE SCALE GENOMIC DNA]</scope>
    <source>
        <strain evidence="14 15">DSM 21279</strain>
    </source>
</reference>
<dbReference type="InterPro" id="IPR005273">
    <property type="entry name" value="Ura-DNA_glyco_family4"/>
</dbReference>
<keyword evidence="7" id="KW-0227">DNA damage</keyword>
<dbReference type="GO" id="GO:0004844">
    <property type="term" value="F:uracil DNA N-glycosylase activity"/>
    <property type="evidence" value="ECO:0007669"/>
    <property type="project" value="UniProtKB-EC"/>
</dbReference>
<dbReference type="Proteomes" id="UP000325255">
    <property type="component" value="Unassembled WGS sequence"/>
</dbReference>
<evidence type="ECO:0000256" key="10">
    <source>
        <dbReference type="ARBA" id="ARBA00023014"/>
    </source>
</evidence>
<evidence type="ECO:0000313" key="15">
    <source>
        <dbReference type="Proteomes" id="UP000325255"/>
    </source>
</evidence>
<comment type="similarity">
    <text evidence="2">Belongs to the uracil-DNA glycosylase (UDG) superfamily. Type 4 (UDGa) family.</text>
</comment>
<dbReference type="GO" id="GO:0046872">
    <property type="term" value="F:metal ion binding"/>
    <property type="evidence" value="ECO:0007669"/>
    <property type="project" value="UniProtKB-KW"/>
</dbReference>
<dbReference type="NCBIfam" id="TIGR00758">
    <property type="entry name" value="UDG_fam4"/>
    <property type="match status" value="1"/>
</dbReference>
<dbReference type="Gene3D" id="3.40.470.10">
    <property type="entry name" value="Uracil-DNA glycosylase-like domain"/>
    <property type="match status" value="1"/>
</dbReference>
<name>A0A5M6IXG6_9PROT</name>
<dbReference type="GO" id="GO:0051539">
    <property type="term" value="F:4 iron, 4 sulfur cluster binding"/>
    <property type="evidence" value="ECO:0007669"/>
    <property type="project" value="UniProtKB-KW"/>
</dbReference>
<organism evidence="14 15">
    <name type="scientific">Rhodovastum atsumiense</name>
    <dbReference type="NCBI Taxonomy" id="504468"/>
    <lineage>
        <taxon>Bacteria</taxon>
        <taxon>Pseudomonadati</taxon>
        <taxon>Pseudomonadota</taxon>
        <taxon>Alphaproteobacteria</taxon>
        <taxon>Acetobacterales</taxon>
        <taxon>Acetobacteraceae</taxon>
        <taxon>Rhodovastum</taxon>
    </lineage>
</organism>
<dbReference type="RefSeq" id="WP_150039938.1">
    <property type="nucleotide sequence ID" value="NZ_OW485601.1"/>
</dbReference>
<evidence type="ECO:0000256" key="1">
    <source>
        <dbReference type="ARBA" id="ARBA00001400"/>
    </source>
</evidence>
<dbReference type="SUPFAM" id="SSF52141">
    <property type="entry name" value="Uracil-DNA glycosylase-like"/>
    <property type="match status" value="1"/>
</dbReference>
<keyword evidence="6" id="KW-0479">Metal-binding</keyword>
<keyword evidence="15" id="KW-1185">Reference proteome</keyword>
<gene>
    <name evidence="14" type="ORF">F1189_06640</name>
</gene>
<keyword evidence="9" id="KW-0408">Iron</keyword>
<comment type="catalytic activity">
    <reaction evidence="1">
        <text>Hydrolyzes single-stranded DNA or mismatched double-stranded DNA and polynucleotides, releasing free uracil.</text>
        <dbReference type="EC" id="3.2.2.27"/>
    </reaction>
</comment>
<evidence type="ECO:0000256" key="8">
    <source>
        <dbReference type="ARBA" id="ARBA00022801"/>
    </source>
</evidence>
<dbReference type="EMBL" id="VWPK01000008">
    <property type="protein sequence ID" value="KAA5613034.1"/>
    <property type="molecule type" value="Genomic_DNA"/>
</dbReference>
<dbReference type="InterPro" id="IPR005122">
    <property type="entry name" value="Uracil-DNA_glycosylase-like"/>
</dbReference>
<evidence type="ECO:0000256" key="11">
    <source>
        <dbReference type="ARBA" id="ARBA00023204"/>
    </source>
</evidence>
<dbReference type="CDD" id="cd10030">
    <property type="entry name" value="UDG-F4_TTUDGA_SPO1dp_like"/>
    <property type="match status" value="1"/>
</dbReference>
<keyword evidence="5" id="KW-0004">4Fe-4S</keyword>
<evidence type="ECO:0000256" key="5">
    <source>
        <dbReference type="ARBA" id="ARBA00022485"/>
    </source>
</evidence>
<dbReference type="PANTHER" id="PTHR33693">
    <property type="entry name" value="TYPE-5 URACIL-DNA GLYCOSYLASE"/>
    <property type="match status" value="1"/>
</dbReference>
<dbReference type="SMART" id="SM00987">
    <property type="entry name" value="UreE_C"/>
    <property type="match status" value="1"/>
</dbReference>